<keyword evidence="1" id="KW-0175">Coiled coil</keyword>
<accession>A0ABN9Q9Z0</accession>
<reference evidence="3" key="1">
    <citation type="submission" date="2023-10" db="EMBL/GenBank/DDBJ databases">
        <authorList>
            <person name="Chen Y."/>
            <person name="Shah S."/>
            <person name="Dougan E. K."/>
            <person name="Thang M."/>
            <person name="Chan C."/>
        </authorList>
    </citation>
    <scope>NUCLEOTIDE SEQUENCE [LARGE SCALE GENOMIC DNA]</scope>
</reference>
<feature type="non-terminal residue" evidence="3">
    <location>
        <position position="1"/>
    </location>
</feature>
<organism evidence="3 4">
    <name type="scientific">Prorocentrum cordatum</name>
    <dbReference type="NCBI Taxonomy" id="2364126"/>
    <lineage>
        <taxon>Eukaryota</taxon>
        <taxon>Sar</taxon>
        <taxon>Alveolata</taxon>
        <taxon>Dinophyceae</taxon>
        <taxon>Prorocentrales</taxon>
        <taxon>Prorocentraceae</taxon>
        <taxon>Prorocentrum</taxon>
    </lineage>
</organism>
<protein>
    <submittedName>
        <fullName evidence="3">Uncharacterized protein</fullName>
    </submittedName>
</protein>
<name>A0ABN9Q9Z0_9DINO</name>
<feature type="region of interest" description="Disordered" evidence="2">
    <location>
        <begin position="1"/>
        <end position="35"/>
    </location>
</feature>
<feature type="region of interest" description="Disordered" evidence="2">
    <location>
        <begin position="248"/>
        <end position="268"/>
    </location>
</feature>
<comment type="caution">
    <text evidence="3">The sequence shown here is derived from an EMBL/GenBank/DDBJ whole genome shotgun (WGS) entry which is preliminary data.</text>
</comment>
<proteinExistence type="predicted"/>
<evidence type="ECO:0000256" key="1">
    <source>
        <dbReference type="SAM" id="Coils"/>
    </source>
</evidence>
<evidence type="ECO:0000313" key="4">
    <source>
        <dbReference type="Proteomes" id="UP001189429"/>
    </source>
</evidence>
<evidence type="ECO:0000256" key="2">
    <source>
        <dbReference type="SAM" id="MobiDB-lite"/>
    </source>
</evidence>
<dbReference type="EMBL" id="CAUYUJ010002562">
    <property type="protein sequence ID" value="CAK0801373.1"/>
    <property type="molecule type" value="Genomic_DNA"/>
</dbReference>
<evidence type="ECO:0000313" key="3">
    <source>
        <dbReference type="EMBL" id="CAK0801373.1"/>
    </source>
</evidence>
<keyword evidence="4" id="KW-1185">Reference proteome</keyword>
<gene>
    <name evidence="3" type="ORF">PCOR1329_LOCUS9256</name>
</gene>
<dbReference type="Proteomes" id="UP001189429">
    <property type="component" value="Unassembled WGS sequence"/>
</dbReference>
<feature type="coiled-coil region" evidence="1">
    <location>
        <begin position="186"/>
        <end position="213"/>
    </location>
</feature>
<feature type="non-terminal residue" evidence="3">
    <location>
        <position position="268"/>
    </location>
</feature>
<sequence length="268" mass="29996">APQGLPHWPGPPAWESDGELPELDSAGSSDGEPSAASLQAELFAGQPSEELARRLHEHEASQLRRVERLRQRRRQLKSRLASQKVKEREFVAQMEAHMDDIGRTEQELGRRVWQLSSDNVRLRAAADQQAKEGVQQAERLAQSTKQVGENEARVQFLLDRIITLLSGASGADPELTEALASARQHERAVLRQLEEARRHFDEVQRQNGELTMRLTEELGLSRRLSDQLVEMEERFFGLQVDAAETSQFAADDSGTPARLGRLGLQTPG</sequence>
<feature type="coiled-coil region" evidence="1">
    <location>
        <begin position="59"/>
        <end position="86"/>
    </location>
</feature>